<evidence type="ECO:0000313" key="1">
    <source>
        <dbReference type="EMBL" id="NUC71701.1"/>
    </source>
</evidence>
<comment type="caution">
    <text evidence="1">The sequence shown here is derived from an EMBL/GenBank/DDBJ whole genome shotgun (WGS) entry which is preliminary data.</text>
</comment>
<dbReference type="EMBL" id="JABUQZ010000001">
    <property type="protein sequence ID" value="NUC71701.1"/>
    <property type="molecule type" value="Genomic_DNA"/>
</dbReference>
<evidence type="ECO:0008006" key="3">
    <source>
        <dbReference type="Google" id="ProtNLM"/>
    </source>
</evidence>
<proteinExistence type="predicted"/>
<protein>
    <recommendedName>
        <fullName evidence="3">3D domain-containing protein</fullName>
    </recommendedName>
</protein>
<dbReference type="RefSeq" id="WP_174679689.1">
    <property type="nucleotide sequence ID" value="NZ_JABUQZ010000001.1"/>
</dbReference>
<name>A0ABX2LG46_9EURY</name>
<reference evidence="1 2" key="1">
    <citation type="submission" date="2020-06" db="EMBL/GenBank/DDBJ databases">
        <title>Haloterrigena sp. nov., an extremely halophilic archaeon isolated from a saline sediment.</title>
        <authorList>
            <person name="Liu B.-B."/>
        </authorList>
    </citation>
    <scope>NUCLEOTIDE SEQUENCE [LARGE SCALE GENOMIC DNA]</scope>
    <source>
        <strain evidence="1 2">SYSU A558-1</strain>
    </source>
</reference>
<dbReference type="Proteomes" id="UP001016761">
    <property type="component" value="Unassembled WGS sequence"/>
</dbReference>
<gene>
    <name evidence="1" type="ORF">HTZ84_05155</name>
</gene>
<evidence type="ECO:0000313" key="2">
    <source>
        <dbReference type="Proteomes" id="UP001016761"/>
    </source>
</evidence>
<keyword evidence="2" id="KW-1185">Reference proteome</keyword>
<accession>A0ABX2LG46</accession>
<sequence length="152" mass="15502">MASGDLSLFEPGDRPTVTLVADSSGNVPDLNDFVELTGENAQHAEVSVVENAGAGVATVARLPDEYDPNASYSAGDVIGEATVLLRHPVDWVTPSDGTDLSPGDLVVSDAGGTVAAYDSAGGDTADMIVGPVWTTIAKGNYTAGKVAVVRRN</sequence>
<organism evidence="1 2">
    <name type="scientific">Haloterrigena gelatinilytica</name>
    <dbReference type="NCBI Taxonomy" id="2741724"/>
    <lineage>
        <taxon>Archaea</taxon>
        <taxon>Methanobacteriati</taxon>
        <taxon>Methanobacteriota</taxon>
        <taxon>Stenosarchaea group</taxon>
        <taxon>Halobacteria</taxon>
        <taxon>Halobacteriales</taxon>
        <taxon>Natrialbaceae</taxon>
        <taxon>Haloterrigena</taxon>
    </lineage>
</organism>